<dbReference type="InterPro" id="IPR006585">
    <property type="entry name" value="FTP1"/>
</dbReference>
<gene>
    <name evidence="11" type="ORF">J1836_011810</name>
    <name evidence="10" type="ORF">J1836_16420</name>
</gene>
<dbReference type="PANTHER" id="PTHR45713">
    <property type="entry name" value="FTP DOMAIN-CONTAINING PROTEIN"/>
    <property type="match status" value="1"/>
</dbReference>
<evidence type="ECO:0000256" key="3">
    <source>
        <dbReference type="ARBA" id="ARBA00011233"/>
    </source>
</evidence>
<dbReference type="InterPro" id="IPR008979">
    <property type="entry name" value="Galactose-bd-like_sf"/>
</dbReference>
<dbReference type="InterPro" id="IPR040711">
    <property type="entry name" value="IMPa_N_2"/>
</dbReference>
<dbReference type="GO" id="GO:0008237">
    <property type="term" value="F:metallopeptidase activity"/>
    <property type="evidence" value="ECO:0007669"/>
    <property type="project" value="UniProtKB-KW"/>
</dbReference>
<keyword evidence="12" id="KW-1185">Reference proteome</keyword>
<dbReference type="Pfam" id="PF17291">
    <property type="entry name" value="M60-like_N"/>
    <property type="match status" value="1"/>
</dbReference>
<comment type="subunit">
    <text evidence="3">Homotrimer.</text>
</comment>
<dbReference type="SMART" id="SM00607">
    <property type="entry name" value="FTP"/>
    <property type="match status" value="1"/>
</dbReference>
<dbReference type="InterPro" id="IPR031161">
    <property type="entry name" value="Peptidase_M60_dom"/>
</dbReference>
<evidence type="ECO:0000256" key="4">
    <source>
        <dbReference type="ARBA" id="ARBA00022723"/>
    </source>
</evidence>
<dbReference type="SUPFAM" id="SSF49313">
    <property type="entry name" value="Cadherin-like"/>
    <property type="match status" value="5"/>
</dbReference>
<evidence type="ECO:0000256" key="6">
    <source>
        <dbReference type="ARBA" id="ARBA00022837"/>
    </source>
</evidence>
<evidence type="ECO:0000313" key="10">
    <source>
        <dbReference type="EMBL" id="MBO0614488.1"/>
    </source>
</evidence>
<dbReference type="InterPro" id="IPR041549">
    <property type="entry name" value="IMPa_helical"/>
</dbReference>
<keyword evidence="11" id="KW-0378">Hydrolase</keyword>
<feature type="signal peptide" evidence="8">
    <location>
        <begin position="1"/>
        <end position="22"/>
    </location>
</feature>
<organism evidence="11">
    <name type="scientific">Thiothrix fructosivorans</name>
    <dbReference type="NCBI Taxonomy" id="111770"/>
    <lineage>
        <taxon>Bacteria</taxon>
        <taxon>Pseudomonadati</taxon>
        <taxon>Pseudomonadota</taxon>
        <taxon>Gammaproteobacteria</taxon>
        <taxon>Thiotrichales</taxon>
        <taxon>Thiotrichaceae</taxon>
        <taxon>Thiothrix</taxon>
    </lineage>
</organism>
<dbReference type="Gene3D" id="2.60.40.60">
    <property type="entry name" value="Cadherins"/>
    <property type="match status" value="1"/>
</dbReference>
<keyword evidence="11" id="KW-0645">Protease</keyword>
<evidence type="ECO:0000256" key="1">
    <source>
        <dbReference type="ARBA" id="ARBA00002219"/>
    </source>
</evidence>
<dbReference type="RefSeq" id="WP_207252215.1">
    <property type="nucleotide sequence ID" value="NZ_JAFMPM010000008.1"/>
</dbReference>
<keyword evidence="11" id="KW-0482">Metalloprotease</keyword>
<reference evidence="11" key="2">
    <citation type="submission" date="2021-04" db="EMBL/GenBank/DDBJ databases">
        <title>Complete Genome and methylome analysis of Thiothrix fructosivorans ATCC 49748.</title>
        <authorList>
            <person name="Fomenkov A."/>
            <person name="Sun L."/>
            <person name="Vincze T."/>
            <person name="Grabovich M.Y."/>
            <person name="Roberts R.J."/>
        </authorList>
    </citation>
    <scope>NUCLEOTIDE SEQUENCE</scope>
    <source>
        <strain evidence="11">ATCC 49748</strain>
    </source>
</reference>
<dbReference type="GO" id="GO:0016020">
    <property type="term" value="C:membrane"/>
    <property type="evidence" value="ECO:0007669"/>
    <property type="project" value="InterPro"/>
</dbReference>
<proteinExistence type="inferred from homology"/>
<dbReference type="Gene3D" id="1.10.390.30">
    <property type="entry name" value="Peptidase M60, enhancin-like domain 3"/>
    <property type="match status" value="1"/>
</dbReference>
<dbReference type="EMBL" id="JAFMPM010000008">
    <property type="protein sequence ID" value="MBO0614488.1"/>
    <property type="molecule type" value="Genomic_DNA"/>
</dbReference>
<dbReference type="SUPFAM" id="SSF49785">
    <property type="entry name" value="Galactose-binding domain-like"/>
    <property type="match status" value="1"/>
</dbReference>
<reference evidence="10 12" key="1">
    <citation type="submission" date="2021-03" db="EMBL/GenBank/DDBJ databases">
        <title>Draft genome and methylome analysis of Thiotrix fructosivoruns ATCC 49748.</title>
        <authorList>
            <person name="Fomenkov A."/>
            <person name="Grabovich M.Y."/>
            <person name="Roberts R.J."/>
        </authorList>
    </citation>
    <scope>NUCLEOTIDE SEQUENCE [LARGE SCALE GENOMIC DNA]</scope>
    <source>
        <strain evidence="10 12">ATCC 49748</strain>
    </source>
</reference>
<dbReference type="InterPro" id="IPR042279">
    <property type="entry name" value="Pep_M60_3"/>
</dbReference>
<dbReference type="InterPro" id="IPR013783">
    <property type="entry name" value="Ig-like_fold"/>
</dbReference>
<dbReference type="EMBL" id="CP072748">
    <property type="protein sequence ID" value="QTX09326.1"/>
    <property type="molecule type" value="Genomic_DNA"/>
</dbReference>
<dbReference type="InterPro" id="IPR051941">
    <property type="entry name" value="BG_Antigen-Binding_Lectin"/>
</dbReference>
<dbReference type="Pfam" id="PF18650">
    <property type="entry name" value="IMPa_N_2"/>
    <property type="match status" value="1"/>
</dbReference>
<dbReference type="Pfam" id="PF05345">
    <property type="entry name" value="He_PIG"/>
    <property type="match status" value="4"/>
</dbReference>
<accession>A0A8B0SDA0</accession>
<keyword evidence="5" id="KW-0430">Lectin</keyword>
<dbReference type="Gene3D" id="2.60.40.10">
    <property type="entry name" value="Immunoglobulins"/>
    <property type="match status" value="4"/>
</dbReference>
<name>A0A8B0SDA0_9GAMM</name>
<feature type="domain" description="Peptidase M60" evidence="9">
    <location>
        <begin position="1018"/>
        <end position="1352"/>
    </location>
</feature>
<keyword evidence="4" id="KW-0479">Metal-binding</keyword>
<protein>
    <submittedName>
        <fullName evidence="11">ImpA family metalloprotease</fullName>
        <ecNumber evidence="11">3.4.24.-</ecNumber>
    </submittedName>
</protein>
<evidence type="ECO:0000313" key="11">
    <source>
        <dbReference type="EMBL" id="QTX09326.1"/>
    </source>
</evidence>
<evidence type="ECO:0000256" key="5">
    <source>
        <dbReference type="ARBA" id="ARBA00022734"/>
    </source>
</evidence>
<dbReference type="Pfam" id="PF22633">
    <property type="entry name" value="F5_F8_type_C_2"/>
    <property type="match status" value="1"/>
</dbReference>
<feature type="chain" id="PRO_5032310145" evidence="8">
    <location>
        <begin position="23"/>
        <end position="1489"/>
    </location>
</feature>
<keyword evidence="8" id="KW-0732">Signal</keyword>
<dbReference type="InterPro" id="IPR015919">
    <property type="entry name" value="Cadherin-like_sf"/>
</dbReference>
<comment type="similarity">
    <text evidence="2">Belongs to the fucolectin family.</text>
</comment>
<dbReference type="GO" id="GO:0010185">
    <property type="term" value="P:regulation of cellular defense response"/>
    <property type="evidence" value="ECO:0007669"/>
    <property type="project" value="UniProtKB-ARBA"/>
</dbReference>
<evidence type="ECO:0000256" key="7">
    <source>
        <dbReference type="ARBA" id="ARBA00023157"/>
    </source>
</evidence>
<comment type="function">
    <text evidence="1">Acts as a defensive agent. Recognizes blood group fucosylated oligosaccharides including A, B, H and Lewis B-type antigens. Does not recognize Lewis A antigen and has low affinity for monovalent haptens.</text>
</comment>
<keyword evidence="6" id="KW-0106">Calcium</keyword>
<dbReference type="PANTHER" id="PTHR45713:SF6">
    <property type="entry name" value="F5_8 TYPE C DOMAIN-CONTAINING PROTEIN"/>
    <property type="match status" value="1"/>
</dbReference>
<dbReference type="GO" id="GO:0042806">
    <property type="term" value="F:fucose binding"/>
    <property type="evidence" value="ECO:0007669"/>
    <property type="project" value="UniProtKB-ARBA"/>
</dbReference>
<dbReference type="Gene3D" id="2.60.120.260">
    <property type="entry name" value="Galactose-binding domain-like"/>
    <property type="match status" value="1"/>
</dbReference>
<evidence type="ECO:0000256" key="2">
    <source>
        <dbReference type="ARBA" id="ARBA00010147"/>
    </source>
</evidence>
<dbReference type="GO" id="GO:0006508">
    <property type="term" value="P:proteolysis"/>
    <property type="evidence" value="ECO:0007669"/>
    <property type="project" value="UniProtKB-KW"/>
</dbReference>
<evidence type="ECO:0000313" key="12">
    <source>
        <dbReference type="Proteomes" id="UP000664466"/>
    </source>
</evidence>
<dbReference type="EC" id="3.4.24.-" evidence="11"/>
<dbReference type="Proteomes" id="UP000664466">
    <property type="component" value="Unassembled WGS sequence"/>
</dbReference>
<dbReference type="PROSITE" id="PS51723">
    <property type="entry name" value="PEPTIDASE_M60"/>
    <property type="match status" value="1"/>
</dbReference>
<dbReference type="GO" id="GO:0005509">
    <property type="term" value="F:calcium ion binding"/>
    <property type="evidence" value="ECO:0007669"/>
    <property type="project" value="InterPro"/>
</dbReference>
<dbReference type="CDD" id="cd11304">
    <property type="entry name" value="Cadherin_repeat"/>
    <property type="match status" value="1"/>
</dbReference>
<dbReference type="NCBIfam" id="NF038322">
    <property type="entry name" value="ImpA_fam_HExGH"/>
    <property type="match status" value="1"/>
</dbReference>
<evidence type="ECO:0000259" key="9">
    <source>
        <dbReference type="PROSITE" id="PS51723"/>
    </source>
</evidence>
<keyword evidence="7" id="KW-1015">Disulfide bond</keyword>
<dbReference type="Pfam" id="PF18642">
    <property type="entry name" value="IMPa_helical"/>
    <property type="match status" value="1"/>
</dbReference>
<evidence type="ECO:0000256" key="8">
    <source>
        <dbReference type="SAM" id="SignalP"/>
    </source>
</evidence>
<dbReference type="InterPro" id="IPR035423">
    <property type="entry name" value="M60-like_N"/>
</dbReference>
<dbReference type="SMART" id="SM01276">
    <property type="entry name" value="M60-like"/>
    <property type="match status" value="1"/>
</dbReference>
<sequence>MKRSVQLGVLLVCWLWVSLVSAASGVVNLSPVIEGVPATSVTANSTYSFIPTASDPEGSVLKFSIAKKPKWATFDAATGALTGTPTGVQAATYSGIVITVSDGKLKSSLPAFSIQVNNPAPTISGTPATSVQANSAYSFTPDASDANGDKLTFSIAKKPAWAAFSTTTGALTGTPPSAKAGLYSGIIITVSDGKTKVSLPVFSIQVNNPAPTISGTPATSVQATSPYSFTPSASDTNGDKLTFSIAKKPAWATFSTTTGALTGTPLAKHVGVTKGISIAVTDGKNKVSLPAFDLQVSAVALNKAPVISGRSATTVNVGSAYSFIPTASDADTSDILTFSITNKPTWATFDTATGQLSGTPVLADVGTTSGIIISVSDGKQTVSLPAFALRVMESINLARQFGVATQGADYDSSSAASLAIDGNASTFNHTTCTAQKNWWQVQLPNPTLISKLVVTSRNSWTSRINGAGVYVSNAPYNGTLNESDKVATLSGVATAQITTFSTPKSGAYVIVKAAADNCLHMSEVEVYGSAPASPHLDQSAYTFQLSNSTAIGKTVGTVKAVDYQLDSISYALEGSSIPFAIDAQGKITVKAALQAGVTYTFDVVVSDGANVSRAPITVNVTASSSVEDALRTGDASVATSEELLDETISALANKKATSSLLTALYGSDPIAYAPGNSTQWLNLKSWVDTTYPILTGTQGNTLAMAGATASTRYAAFGVPPTDLFKANQSLGFEAPFSRLLAWLLAGEPVNTAVLTNSRTIALSMSASGSRSNFKTWITQKYPNWTVVDCNTVSALATCYNAAAMVVTDGGSSSSADATPVRQALANVMMAGKPILYLHTGTWGSNSVSLAIADLLNFSLPYGGNFWANDAANWTNVTAMQTATWEKQGLAGVETMLKHFKANDYSIATRNTEFYPGANKVRAVMTSLDESKINLFQSNESRLYRLLALLGDSYRQEVVFPMDMDATNPNVFLKSLFTDHAVYNYRTLNRVQADMGNFSRSDFSHITPVTKTVTLTSRQNFRAAGVYALPGKTVRVTRTDNSSTTTKVFINSLRSGSTHEFEAWGYKRPKFLQSAHVPIKSGETITLTSPYGGSLQLEFSTNDQSVSFTFEQVGEHPFWDDTSDNATFTAKLAAGEYDWAEFVTPAFEIHSTLEKMRESAADTRWGGTLEGFAAATMRYIHNFPHVLAGFQGPNIDVVPEIHDFATANDFTIENLDLVKHMNADQATCGSGCSGNPYDAYWAFSPIGHGDIHELGHGLEKSRFRLEGWNYHASTNPYSYYSKTQYYKTTGGNPDCQSLPFKDAFVALQASIGQANPAAYLKTNYWDAESDNWSRGASMTIQMMMIAEHQGALQDGWHLLARLHILEREFNRARSDTTTWDAKKTSLGFASYSKAEADAISSNDWMVIAVSKVTGMDYRDYFSMWGQAFSTKANDQVAAFNHAAAERRFFITSPNGYCKGEGFDGNNLPVNGGQVWPLAGAQPRLMGDSFR</sequence>